<feature type="region of interest" description="Disordered" evidence="1">
    <location>
        <begin position="1"/>
        <end position="36"/>
    </location>
</feature>
<dbReference type="EMBL" id="AE003849">
    <property type="protein sequence ID" value="AAF83832.1"/>
    <property type="molecule type" value="Genomic_DNA"/>
</dbReference>
<gene>
    <name evidence="2" type="ordered locus">XF_1022</name>
</gene>
<organism evidence="2 3">
    <name type="scientific">Xylella fastidiosa (strain 9a5c)</name>
    <dbReference type="NCBI Taxonomy" id="160492"/>
    <lineage>
        <taxon>Bacteria</taxon>
        <taxon>Pseudomonadati</taxon>
        <taxon>Pseudomonadota</taxon>
        <taxon>Gammaproteobacteria</taxon>
        <taxon>Lysobacterales</taxon>
        <taxon>Lysobacteraceae</taxon>
        <taxon>Xylella</taxon>
    </lineage>
</organism>
<dbReference type="HOGENOM" id="CLU_3359282_0_0_6"/>
<dbReference type="Proteomes" id="UP000000812">
    <property type="component" value="Chromosome"/>
</dbReference>
<evidence type="ECO:0000313" key="3">
    <source>
        <dbReference type="Proteomes" id="UP000000812"/>
    </source>
</evidence>
<dbReference type="AlphaFoldDB" id="Q9PEK6"/>
<name>Q9PEK6_XYLFA</name>
<evidence type="ECO:0000313" key="2">
    <source>
        <dbReference type="EMBL" id="AAF83832.1"/>
    </source>
</evidence>
<dbReference type="STRING" id="160492.XF_1022"/>
<proteinExistence type="predicted"/>
<feature type="compositionally biased region" description="Polar residues" evidence="1">
    <location>
        <begin position="25"/>
        <end position="36"/>
    </location>
</feature>
<feature type="compositionally biased region" description="Polar residues" evidence="1">
    <location>
        <begin position="1"/>
        <end position="15"/>
    </location>
</feature>
<dbReference type="PIR" id="B82734">
    <property type="entry name" value="B82734"/>
</dbReference>
<protein>
    <submittedName>
        <fullName evidence="2">Uncharacterized protein</fullName>
    </submittedName>
</protein>
<dbReference type="KEGG" id="xfa:XF_1022"/>
<sequence>MISRETISPPFQNKPTEIPKDRKNAQQIQRFSTTSL</sequence>
<reference evidence="2 3" key="1">
    <citation type="journal article" date="2000" name="Nature">
        <title>The genome sequence of the plant pathogen Xylella fastidiosa.</title>
        <authorList>
            <person name="Simpson A.J."/>
            <person name="Reinach F.C."/>
            <person name="Arruda P."/>
            <person name="Abreu F.A."/>
            <person name="Acencio M."/>
            <person name="Alvarenga R."/>
            <person name="Alves L.M."/>
            <person name="Araya J.E."/>
            <person name="Baia G.S."/>
            <person name="Baptista C.S."/>
            <person name="Barros M.H."/>
            <person name="Bonaccorsi E.D."/>
            <person name="Bordin S."/>
            <person name="Bove J.M."/>
            <person name="Briones M.R."/>
            <person name="Bueno M.R."/>
            <person name="Camargo A.A."/>
            <person name="Camargo L.E."/>
            <person name="Carraro D.M."/>
            <person name="Carrer H."/>
            <person name="Colauto N.B."/>
            <person name="Colombo C."/>
            <person name="Costa F.F."/>
            <person name="Costa M.C."/>
            <person name="Costa-Neto C.M."/>
            <person name="Coutinho L.L."/>
            <person name="Cristofani M."/>
            <person name="Dias-Neto E."/>
            <person name="Docena C."/>
            <person name="El-Dorry H."/>
            <person name="Facincani A.P."/>
            <person name="Ferreira A.J."/>
            <person name="Ferreira V.C."/>
            <person name="Ferro J.A."/>
            <person name="Fraga J.S."/>
            <person name="Franca S.C."/>
            <person name="Franco M.C."/>
            <person name="Frohme M."/>
            <person name="Furlan L.R."/>
            <person name="Garnier M."/>
            <person name="Goldman G.H."/>
            <person name="Goldman M.H."/>
            <person name="Gomes S.L."/>
            <person name="Gruber A."/>
            <person name="Ho P.L."/>
            <person name="Hoheisel J.D."/>
            <person name="Junqueira M.L."/>
            <person name="Kemper E.L."/>
            <person name="Kitajima J.P."/>
            <person name="Krieger J.E."/>
            <person name="Kuramae E.E."/>
            <person name="Laigret F."/>
            <person name="Lambais M.R."/>
            <person name="Leite L.C."/>
            <person name="Lemos E.G."/>
            <person name="Lemos M.V."/>
            <person name="Lopes S.A."/>
            <person name="Lopes C.R."/>
            <person name="Machado J.A."/>
            <person name="Machado M.A."/>
            <person name="Madeira A.M."/>
            <person name="Madeira H.M."/>
            <person name="Marino C.L."/>
            <person name="Marques M.V."/>
            <person name="Martins E.A."/>
            <person name="Martins E.M."/>
            <person name="Matsukuma A.Y."/>
            <person name="Menck C.F."/>
            <person name="Miracca E.C."/>
            <person name="Miyaki C.Y."/>
            <person name="Monteriro-Vitorello C.B."/>
            <person name="Moon D.H."/>
            <person name="Nagai M.A."/>
            <person name="Nascimento A.L."/>
            <person name="Netto L.E."/>
            <person name="Nhani A.Jr."/>
            <person name="Nobrega F.G."/>
            <person name="Nunes L.R."/>
            <person name="Oliveira M.A."/>
            <person name="de Oliveira M.C."/>
            <person name="de Oliveira R.C."/>
            <person name="Palmieri D.A."/>
            <person name="Paris A."/>
            <person name="Peixoto B.R."/>
            <person name="Pereira G.A."/>
            <person name="Pereira H.A.Jr."/>
            <person name="Pesquero J.B."/>
            <person name="Quaggio R.B."/>
            <person name="Roberto P.G."/>
            <person name="Rodrigues V."/>
            <person name="de M Rosa A.J."/>
            <person name="de Rosa V.E.Jr."/>
            <person name="de Sa R.G."/>
            <person name="Santelli R.V."/>
            <person name="Sawasaki H.E."/>
            <person name="da Silva A.C."/>
            <person name="da Silva A.M."/>
            <person name="da Silva F.R."/>
            <person name="da Silva W.A.Jr."/>
            <person name="da Silveira J.F."/>
            <person name="Silvestri M.L."/>
            <person name="Siqueira W.J."/>
            <person name="de Souza A.A."/>
            <person name="de Souza A.P."/>
            <person name="Terenzi M.F."/>
            <person name="Truffi D."/>
            <person name="Tsai S.M."/>
            <person name="Tsuhako M.H."/>
            <person name="Vallada H."/>
            <person name="Van Sluys M.A."/>
            <person name="Verjovski-Almeida S."/>
            <person name="Vettore A.L."/>
            <person name="Zago M.A."/>
            <person name="Zatz M."/>
            <person name="Meidanis J."/>
            <person name="Setubal J.C."/>
        </authorList>
    </citation>
    <scope>NUCLEOTIDE SEQUENCE [LARGE SCALE GENOMIC DNA]</scope>
    <source>
        <strain evidence="2 3">9a5c</strain>
    </source>
</reference>
<evidence type="ECO:0000256" key="1">
    <source>
        <dbReference type="SAM" id="MobiDB-lite"/>
    </source>
</evidence>
<accession>Q9PEK6</accession>